<gene>
    <name evidence="7" type="ORF">JonanDRAFT_0862</name>
</gene>
<dbReference type="PANTHER" id="PTHR30606:SF9">
    <property type="entry name" value="LIPID A BIOSYNTHESIS LAUROYLTRANSFERASE"/>
    <property type="match status" value="1"/>
</dbReference>
<dbReference type="EMBL" id="CM001376">
    <property type="protein sequence ID" value="EHM13236.1"/>
    <property type="molecule type" value="Genomic_DNA"/>
</dbReference>
<dbReference type="PANTHER" id="PTHR30606">
    <property type="entry name" value="LIPID A BIOSYNTHESIS LAUROYL ACYLTRANSFERASE"/>
    <property type="match status" value="1"/>
</dbReference>
<dbReference type="AlphaFoldDB" id="H0UKM7"/>
<dbReference type="InterPro" id="IPR004960">
    <property type="entry name" value="LipA_acyltrans"/>
</dbReference>
<dbReference type="RefSeq" id="WP_008522921.1">
    <property type="nucleotide sequence ID" value="NZ_CM001376.1"/>
</dbReference>
<keyword evidence="8" id="KW-1185">Reference proteome</keyword>
<proteinExistence type="predicted"/>
<dbReference type="Pfam" id="PF03279">
    <property type="entry name" value="Lip_A_acyltrans"/>
    <property type="match status" value="1"/>
</dbReference>
<dbReference type="GO" id="GO:0016746">
    <property type="term" value="F:acyltransferase activity"/>
    <property type="evidence" value="ECO:0007669"/>
    <property type="project" value="UniProtKB-KW"/>
</dbReference>
<organism evidence="7 8">
    <name type="scientific">Jonquetella anthropi DSM 22815</name>
    <dbReference type="NCBI Taxonomy" id="885272"/>
    <lineage>
        <taxon>Bacteria</taxon>
        <taxon>Thermotogati</taxon>
        <taxon>Synergistota</taxon>
        <taxon>Synergistia</taxon>
        <taxon>Synergistales</taxon>
        <taxon>Dethiosulfovibrionaceae</taxon>
        <taxon>Jonquetella</taxon>
    </lineage>
</organism>
<dbReference type="CDD" id="cd07984">
    <property type="entry name" value="LPLAT_LABLAT-like"/>
    <property type="match status" value="1"/>
</dbReference>
<dbReference type="STRING" id="885272.JonanDRAFT_0862"/>
<keyword evidence="2" id="KW-1003">Cell membrane</keyword>
<evidence type="ECO:0000256" key="5">
    <source>
        <dbReference type="ARBA" id="ARBA00023136"/>
    </source>
</evidence>
<comment type="subcellular location">
    <subcellularLocation>
        <location evidence="1">Cell inner membrane</location>
    </subcellularLocation>
</comment>
<dbReference type="eggNOG" id="COG1560">
    <property type="taxonomic scope" value="Bacteria"/>
</dbReference>
<dbReference type="GO" id="GO:0005886">
    <property type="term" value="C:plasma membrane"/>
    <property type="evidence" value="ECO:0007669"/>
    <property type="project" value="UniProtKB-SubCell"/>
</dbReference>
<protein>
    <submittedName>
        <fullName evidence="7">Lauroyl/myristoyl acyltransferase</fullName>
    </submittedName>
</protein>
<evidence type="ECO:0000256" key="4">
    <source>
        <dbReference type="ARBA" id="ARBA00022679"/>
    </source>
</evidence>
<reference evidence="7 8" key="1">
    <citation type="submission" date="2011-11" db="EMBL/GenBank/DDBJ databases">
        <title>The Noncontiguous Finished genome of Jonquetella anthropi DSM 22815.</title>
        <authorList>
            <consortium name="US DOE Joint Genome Institute (JGI-PGF)"/>
            <person name="Lucas S."/>
            <person name="Copeland A."/>
            <person name="Lapidus A."/>
            <person name="Glavina del Rio T."/>
            <person name="Dalin E."/>
            <person name="Tice H."/>
            <person name="Bruce D."/>
            <person name="Goodwin L."/>
            <person name="Pitluck S."/>
            <person name="Peters L."/>
            <person name="Mikhailova N."/>
            <person name="Held B."/>
            <person name="Kyrpides N."/>
            <person name="Mavromatis K."/>
            <person name="Ivanova N."/>
            <person name="Markowitz V."/>
            <person name="Cheng J.-F."/>
            <person name="Hugenholtz P."/>
            <person name="Woyke T."/>
            <person name="Wu D."/>
            <person name="Gronow S."/>
            <person name="Wellnitz S."/>
            <person name="Brambilla E."/>
            <person name="Klenk H.-P."/>
            <person name="Eisen J.A."/>
        </authorList>
    </citation>
    <scope>NUCLEOTIDE SEQUENCE [LARGE SCALE GENOMIC DNA]</scope>
    <source>
        <strain evidence="7 8">DSM 22815</strain>
    </source>
</reference>
<evidence type="ECO:0000313" key="7">
    <source>
        <dbReference type="EMBL" id="EHM13236.1"/>
    </source>
</evidence>
<evidence type="ECO:0000256" key="6">
    <source>
        <dbReference type="ARBA" id="ARBA00023315"/>
    </source>
</evidence>
<accession>H0UKM7</accession>
<evidence type="ECO:0000313" key="8">
    <source>
        <dbReference type="Proteomes" id="UP000003806"/>
    </source>
</evidence>
<dbReference type="GO" id="GO:0009247">
    <property type="term" value="P:glycolipid biosynthetic process"/>
    <property type="evidence" value="ECO:0007669"/>
    <property type="project" value="UniProtKB-ARBA"/>
</dbReference>
<evidence type="ECO:0000256" key="3">
    <source>
        <dbReference type="ARBA" id="ARBA00022519"/>
    </source>
</evidence>
<dbReference type="HOGENOM" id="CLU_049421_4_0_0"/>
<keyword evidence="6 7" id="KW-0012">Acyltransferase</keyword>
<keyword evidence="4 7" id="KW-0808">Transferase</keyword>
<evidence type="ECO:0000256" key="1">
    <source>
        <dbReference type="ARBA" id="ARBA00004533"/>
    </source>
</evidence>
<dbReference type="Proteomes" id="UP000003806">
    <property type="component" value="Chromosome"/>
</dbReference>
<keyword evidence="3" id="KW-0997">Cell inner membrane</keyword>
<keyword evidence="5" id="KW-0472">Membrane</keyword>
<dbReference type="OrthoDB" id="9801955at2"/>
<sequence>MSDTLKESAEKRRRQRQLNVQWAALQTVRWIVTRLPQGVAVALGAFCGRLARLVCKRQVDDAEVRCVSVLGVGPTIARRIVKRSYANMGRAAVEMLRLPWLVKRITRYADFWGIDNVRRALSDGKGAILLLGHLDNWEIVNAGLAPHFPLWAIGADQRDPRVNELIAELRESTGMTNISKGRGLRGAVSALKRGVLLGALLDQDAKEKGIRLPFLGIEASTPTGAVRLADRFGSPILPVQVVRVSSTKHRVIIYPPVKGSGGEPGTADIAAVTRRCNDIISGWILAHPDQWLLWSYPRWGRPEPEQWRHALSR</sequence>
<name>H0UKM7_9BACT</name>
<evidence type="ECO:0000256" key="2">
    <source>
        <dbReference type="ARBA" id="ARBA00022475"/>
    </source>
</evidence>